<dbReference type="Proteomes" id="UP000197032">
    <property type="component" value="Unassembled WGS sequence"/>
</dbReference>
<evidence type="ECO:0000259" key="2">
    <source>
        <dbReference type="PROSITE" id="PS51192"/>
    </source>
</evidence>
<evidence type="ECO:0000259" key="1">
    <source>
        <dbReference type="PROSITE" id="PS50035"/>
    </source>
</evidence>
<keyword evidence="5" id="KW-1185">Reference proteome</keyword>
<dbReference type="PROSITE" id="PS50035">
    <property type="entry name" value="PLD"/>
    <property type="match status" value="1"/>
</dbReference>
<sequence length="790" mass="92372">MSNAIVGRDDHLISYLNSAIKRAKKIRFNVAFLMESGAKLIASQLQEAANRGVEIKILTGRYMSITEPSAIYYLMYKLGDKLDIRFFADNLRSFHPKAYIFDYEQEAEVFVGSSNLSLPALTWGIEWNYRLLKSKNPEDYYKFSNTFNDLFYNHSEKITPEVLKKYTVNWRKPAFVKVEQSLEKEQLEEPDSIKPRGAQIEALYELKKAREEGVTKGLVIAATGVGKTFLAAFDSLKFNRVLYVAHREEILKQAEKTFKMVRPNAKTGFFSGTRKDKGADIYFATIQTLTKINNLETFKRNFFDYIVVDEFHHAAADSYINVLKYFRPRFLLGLTATPYRTDNRDIYALCEDNVIYEIYLKDAINRDLLVPFRYYGIYDATDYSKVEYRNGRYVIDDLEKQLSRKERADLILAKYKKFAQKRTIGFCASINHAEYMAQYFSQNGIPSVAVHSGVRGNQYVMDRTEAIRAIEAGRIKVIFAVDIFNEGVDIPSIDTVMFLRPTESFVVFLQQLGRGLRKYKGKEYLTVLDFIGNYKRAHYIPALLAGENPMASKTGRGRKPADYDFPDNCQVQFDFKVLDLFEEMAKADPLRKRMKNDFYRLKESLGRRPTRVDIYEGSDIPIREFLRKGWIRFLKDIGELYPSEEQWLDTPAEEFLRYVEKTAMTKSYKIPTIGALIEGEHILKEVPLSKVGQKFMTFYKHNPLHQKDLNDKSNKDWWTWDVEKFTKLARKNPIHFLSKGRFFNYDEINKVFFLSSEIEPYLSPDLARHVKDILEYRRIDYFRKRFKEDV</sequence>
<dbReference type="OrthoDB" id="9802848at2"/>
<dbReference type="InterPro" id="IPR050742">
    <property type="entry name" value="Helicase_Restrict-Modif_Enz"/>
</dbReference>
<dbReference type="Pfam" id="PF13091">
    <property type="entry name" value="PLDc_2"/>
    <property type="match status" value="1"/>
</dbReference>
<feature type="domain" description="PLD phosphodiesterase" evidence="1">
    <location>
        <begin position="90"/>
        <end position="120"/>
    </location>
</feature>
<dbReference type="Pfam" id="PF00271">
    <property type="entry name" value="Helicase_C"/>
    <property type="match status" value="1"/>
</dbReference>
<comment type="caution">
    <text evidence="4">The sequence shown here is derived from an EMBL/GenBank/DDBJ whole genome shotgun (WGS) entry which is preliminary data.</text>
</comment>
<dbReference type="GO" id="GO:0005524">
    <property type="term" value="F:ATP binding"/>
    <property type="evidence" value="ECO:0007669"/>
    <property type="project" value="InterPro"/>
</dbReference>
<reference evidence="5" key="1">
    <citation type="journal article" date="2017" name="Appl. Environ. Microbiol.">
        <title>Genomic analysis of Calderihabitans maritimus KKC1, a thermophilic hydrogenogenic carboxydotrophic bacterium isolated from marine sediment.</title>
        <authorList>
            <person name="Omae K."/>
            <person name="Yoneda Y."/>
            <person name="Fukuyama Y."/>
            <person name="Yoshida T."/>
            <person name="Sako Y."/>
        </authorList>
    </citation>
    <scope>NUCLEOTIDE SEQUENCE [LARGE SCALE GENOMIC DNA]</scope>
    <source>
        <strain evidence="5">KKC1</strain>
    </source>
</reference>
<dbReference type="RefSeq" id="WP_088552556.1">
    <property type="nucleotide sequence ID" value="NZ_BDGJ01000002.1"/>
</dbReference>
<evidence type="ECO:0000313" key="5">
    <source>
        <dbReference type="Proteomes" id="UP000197032"/>
    </source>
</evidence>
<evidence type="ECO:0008006" key="6">
    <source>
        <dbReference type="Google" id="ProtNLM"/>
    </source>
</evidence>
<dbReference type="SMART" id="SM00490">
    <property type="entry name" value="HELICc"/>
    <property type="match status" value="1"/>
</dbReference>
<dbReference type="InterPro" id="IPR027417">
    <property type="entry name" value="P-loop_NTPase"/>
</dbReference>
<dbReference type="InterPro" id="IPR014001">
    <property type="entry name" value="Helicase_ATP-bd"/>
</dbReference>
<gene>
    <name evidence="4" type="ORF">KKC1_01080</name>
</gene>
<dbReference type="AlphaFoldDB" id="A0A1Z5HN49"/>
<dbReference type="CDD" id="cd18799">
    <property type="entry name" value="SF2_C_EcoAI-like"/>
    <property type="match status" value="1"/>
</dbReference>
<dbReference type="PROSITE" id="PS51194">
    <property type="entry name" value="HELICASE_CTER"/>
    <property type="match status" value="1"/>
</dbReference>
<dbReference type="PROSITE" id="PS51192">
    <property type="entry name" value="HELICASE_ATP_BIND_1"/>
    <property type="match status" value="1"/>
</dbReference>
<feature type="domain" description="Helicase ATP-binding" evidence="2">
    <location>
        <begin position="208"/>
        <end position="356"/>
    </location>
</feature>
<proteinExistence type="predicted"/>
<dbReference type="InterPro" id="IPR025202">
    <property type="entry name" value="PLD-like_dom"/>
</dbReference>
<dbReference type="SMART" id="SM00487">
    <property type="entry name" value="DEXDc"/>
    <property type="match status" value="1"/>
</dbReference>
<dbReference type="SUPFAM" id="SSF52540">
    <property type="entry name" value="P-loop containing nucleoside triphosphate hydrolases"/>
    <property type="match status" value="1"/>
</dbReference>
<feature type="domain" description="Helicase C-terminal" evidence="3">
    <location>
        <begin position="410"/>
        <end position="561"/>
    </location>
</feature>
<evidence type="ECO:0000313" key="4">
    <source>
        <dbReference type="EMBL" id="GAW90946.1"/>
    </source>
</evidence>
<dbReference type="GO" id="GO:0006793">
    <property type="term" value="P:phosphorus metabolic process"/>
    <property type="evidence" value="ECO:0007669"/>
    <property type="project" value="UniProtKB-ARBA"/>
</dbReference>
<dbReference type="Gene3D" id="3.30.870.10">
    <property type="entry name" value="Endonuclease Chain A"/>
    <property type="match status" value="1"/>
</dbReference>
<dbReference type="Pfam" id="PF04851">
    <property type="entry name" value="ResIII"/>
    <property type="match status" value="1"/>
</dbReference>
<dbReference type="InterPro" id="IPR001650">
    <property type="entry name" value="Helicase_C-like"/>
</dbReference>
<accession>A0A1Z5HN49</accession>
<dbReference type="GO" id="GO:0016787">
    <property type="term" value="F:hydrolase activity"/>
    <property type="evidence" value="ECO:0007669"/>
    <property type="project" value="InterPro"/>
</dbReference>
<dbReference type="CDD" id="cd18032">
    <property type="entry name" value="DEXHc_RE_I_III_res"/>
    <property type="match status" value="1"/>
</dbReference>
<dbReference type="InterPro" id="IPR001736">
    <property type="entry name" value="PLipase_D/transphosphatidylase"/>
</dbReference>
<dbReference type="PANTHER" id="PTHR47396:SF1">
    <property type="entry name" value="ATP-DEPENDENT HELICASE IRC3-RELATED"/>
    <property type="match status" value="1"/>
</dbReference>
<evidence type="ECO:0000259" key="3">
    <source>
        <dbReference type="PROSITE" id="PS51194"/>
    </source>
</evidence>
<organism evidence="4 5">
    <name type="scientific">Calderihabitans maritimus</name>
    <dbReference type="NCBI Taxonomy" id="1246530"/>
    <lineage>
        <taxon>Bacteria</taxon>
        <taxon>Bacillati</taxon>
        <taxon>Bacillota</taxon>
        <taxon>Clostridia</taxon>
        <taxon>Neomoorellales</taxon>
        <taxon>Calderihabitantaceae</taxon>
        <taxon>Calderihabitans</taxon>
    </lineage>
</organism>
<dbReference type="GO" id="GO:0003677">
    <property type="term" value="F:DNA binding"/>
    <property type="evidence" value="ECO:0007669"/>
    <property type="project" value="InterPro"/>
</dbReference>
<dbReference type="InterPro" id="IPR006935">
    <property type="entry name" value="Helicase/UvrB_N"/>
</dbReference>
<name>A0A1Z5HN49_9FIRM</name>
<dbReference type="SUPFAM" id="SSF56024">
    <property type="entry name" value="Phospholipase D/nuclease"/>
    <property type="match status" value="1"/>
</dbReference>
<dbReference type="PANTHER" id="PTHR47396">
    <property type="entry name" value="TYPE I RESTRICTION ENZYME ECOKI R PROTEIN"/>
    <property type="match status" value="1"/>
</dbReference>
<dbReference type="Gene3D" id="3.40.50.300">
    <property type="entry name" value="P-loop containing nucleotide triphosphate hydrolases"/>
    <property type="match status" value="2"/>
</dbReference>
<protein>
    <recommendedName>
        <fullName evidence="6">Type III restriction protein res subunit</fullName>
    </recommendedName>
</protein>
<dbReference type="GO" id="GO:0005829">
    <property type="term" value="C:cytosol"/>
    <property type="evidence" value="ECO:0007669"/>
    <property type="project" value="TreeGrafter"/>
</dbReference>
<dbReference type="EMBL" id="BDGJ01000002">
    <property type="protein sequence ID" value="GAW90946.1"/>
    <property type="molecule type" value="Genomic_DNA"/>
</dbReference>